<name>A0A9X1WA59_9VIBR</name>
<dbReference type="PANTHER" id="PTHR43885:SF1">
    <property type="entry name" value="SUPERFAMILY HYDROLASE, PUTATIVE (AFU_ORTHOLOGUE AFUA_4G13290)-RELATED"/>
    <property type="match status" value="1"/>
</dbReference>
<comment type="caution">
    <text evidence="1">The sequence shown here is derived from an EMBL/GenBank/DDBJ whole genome shotgun (WGS) entry which is preliminary data.</text>
</comment>
<dbReference type="InterPro" id="IPR041492">
    <property type="entry name" value="HAD_2"/>
</dbReference>
<dbReference type="Gene3D" id="1.10.260.80">
    <property type="match status" value="1"/>
</dbReference>
<gene>
    <name evidence="1" type="ORF">LNL84_08210</name>
</gene>
<dbReference type="Proteomes" id="UP001139488">
    <property type="component" value="Unassembled WGS sequence"/>
</dbReference>
<dbReference type="AlphaFoldDB" id="A0A9X1WA59"/>
<dbReference type="EMBL" id="JAJNNZ010000005">
    <property type="protein sequence ID" value="MCJ2376818.1"/>
    <property type="molecule type" value="Genomic_DNA"/>
</dbReference>
<evidence type="ECO:0000313" key="1">
    <source>
        <dbReference type="EMBL" id="MCJ2376818.1"/>
    </source>
</evidence>
<evidence type="ECO:0000313" key="2">
    <source>
        <dbReference type="Proteomes" id="UP001139488"/>
    </source>
</evidence>
<dbReference type="RefSeq" id="WP_244356743.1">
    <property type="nucleotide sequence ID" value="NZ_JAJNNZ010000005.1"/>
</dbReference>
<dbReference type="SUPFAM" id="SSF56784">
    <property type="entry name" value="HAD-like"/>
    <property type="match status" value="1"/>
</dbReference>
<proteinExistence type="predicted"/>
<accession>A0A9X1WA59</accession>
<dbReference type="SFLD" id="SFLDS00003">
    <property type="entry name" value="Haloacid_Dehalogenase"/>
    <property type="match status" value="1"/>
</dbReference>
<dbReference type="InterPro" id="IPR023214">
    <property type="entry name" value="HAD_sf"/>
</dbReference>
<dbReference type="NCBIfam" id="TIGR01509">
    <property type="entry name" value="HAD-SF-IA-v3"/>
    <property type="match status" value="1"/>
</dbReference>
<dbReference type="NCBIfam" id="TIGR01549">
    <property type="entry name" value="HAD-SF-IA-v1"/>
    <property type="match status" value="1"/>
</dbReference>
<keyword evidence="2" id="KW-1185">Reference proteome</keyword>
<protein>
    <submittedName>
        <fullName evidence="1">HAD-IA family hydrolase</fullName>
    </submittedName>
</protein>
<dbReference type="InterPro" id="IPR006439">
    <property type="entry name" value="HAD-SF_hydro_IA"/>
</dbReference>
<dbReference type="GO" id="GO:0016787">
    <property type="term" value="F:hydrolase activity"/>
    <property type="evidence" value="ECO:0007669"/>
    <property type="project" value="UniProtKB-KW"/>
</dbReference>
<dbReference type="PANTHER" id="PTHR43885">
    <property type="entry name" value="HALOACID DEHALOGENASE-LIKE HYDROLASE"/>
    <property type="match status" value="1"/>
</dbReference>
<reference evidence="1" key="1">
    <citation type="submission" date="2021-11" db="EMBL/GenBank/DDBJ databases">
        <title>Vibrio ZSDE26 sp. nov. and Vibrio ZSDZ34 sp. nov., isolated from coastal seawater in Qingdao.</title>
        <authorList>
            <person name="Zhang P."/>
        </authorList>
    </citation>
    <scope>NUCLEOTIDE SEQUENCE</scope>
    <source>
        <strain evidence="1">ZSDZ34</strain>
    </source>
</reference>
<dbReference type="Pfam" id="PF13419">
    <property type="entry name" value="HAD_2"/>
    <property type="match status" value="1"/>
</dbReference>
<dbReference type="InterPro" id="IPR036412">
    <property type="entry name" value="HAD-like_sf"/>
</dbReference>
<dbReference type="Gene3D" id="3.40.50.1000">
    <property type="entry name" value="HAD superfamily/HAD-like"/>
    <property type="match status" value="1"/>
</dbReference>
<organism evidence="1 2">
    <name type="scientific">Vibrio gelatinilyticus</name>
    <dbReference type="NCBI Taxonomy" id="2893468"/>
    <lineage>
        <taxon>Bacteria</taxon>
        <taxon>Pseudomonadati</taxon>
        <taxon>Pseudomonadota</taxon>
        <taxon>Gammaproteobacteria</taxon>
        <taxon>Vibrionales</taxon>
        <taxon>Vibrionaceae</taxon>
        <taxon>Vibrio</taxon>
    </lineage>
</organism>
<dbReference type="SFLD" id="SFLDG01129">
    <property type="entry name" value="C1.5:_HAD__Beta-PGM__Phosphata"/>
    <property type="match status" value="1"/>
</dbReference>
<sequence length="211" mass="23936">MTELVVSRKLVKQLTQVKAVAFDLDNTLVSSDLDFVALRAELYCPADQDLLLYVENQSCDTIKSDMEKTILEHEMRDAQRSAPMLGALDLLSRLREAEFHLAIVTRNCRKATLKKTSVNNIRVDRIISREDYPAKPNPASLMSLCQQWNLRPDQLLYVGDHLYDIKTAHNAGSLSCYIAHANATEPQVKPSLYFDELTDLHSLFDQIIASR</sequence>
<keyword evidence="1" id="KW-0378">Hydrolase</keyword>